<dbReference type="AlphaFoldDB" id="V5RID8"/>
<dbReference type="HOGENOM" id="CLU_3140842_0_0_14"/>
<accession>V5RID8</accession>
<name>V5RID8_SPIAP</name>
<proteinExistence type="predicted"/>
<dbReference type="PATRIC" id="fig|1276258.3.peg.615"/>
<dbReference type="Proteomes" id="UP000018550">
    <property type="component" value="Chromosome"/>
</dbReference>
<dbReference type="KEGG" id="sapi:SAPIS_v1c06070"/>
<dbReference type="EMBL" id="CP006682">
    <property type="protein sequence ID" value="AHB36452.1"/>
    <property type="molecule type" value="Genomic_DNA"/>
</dbReference>
<protein>
    <submittedName>
        <fullName evidence="1">Uncharacterized protein</fullName>
    </submittedName>
</protein>
<reference evidence="1 2" key="1">
    <citation type="journal article" date="2014" name="Genome Announc.">
        <title>Complete Genome Sequence of Spiroplasma apis B31T (ATCC 33834), a Bacterium Associated with May Disease of Honeybees (Apis mellifera).</title>
        <authorList>
            <person name="Ku C."/>
            <person name="Lo W.S."/>
            <person name="Chen L.L."/>
            <person name="Kuo C.H."/>
        </authorList>
    </citation>
    <scope>NUCLEOTIDE SEQUENCE [LARGE SCALE GENOMIC DNA]</scope>
    <source>
        <strain evidence="1">B31</strain>
    </source>
</reference>
<keyword evidence="2" id="KW-1185">Reference proteome</keyword>
<sequence length="49" mass="6075">MNKYKSRYKVNYNVKNYLTKDVYKEQDIFMNIIGWGKYKEVINRSSKYL</sequence>
<gene>
    <name evidence="1" type="ORF">SAPIS_v1c06070</name>
</gene>
<dbReference type="RefSeq" id="WP_023789551.1">
    <property type="nucleotide sequence ID" value="NC_022998.1"/>
</dbReference>
<organism evidence="1 2">
    <name type="scientific">Spiroplasma apis B31</name>
    <dbReference type="NCBI Taxonomy" id="1276258"/>
    <lineage>
        <taxon>Bacteria</taxon>
        <taxon>Bacillati</taxon>
        <taxon>Mycoplasmatota</taxon>
        <taxon>Mollicutes</taxon>
        <taxon>Entomoplasmatales</taxon>
        <taxon>Spiroplasmataceae</taxon>
        <taxon>Spiroplasma</taxon>
    </lineage>
</organism>
<evidence type="ECO:0000313" key="2">
    <source>
        <dbReference type="Proteomes" id="UP000018550"/>
    </source>
</evidence>
<evidence type="ECO:0000313" key="1">
    <source>
        <dbReference type="EMBL" id="AHB36452.1"/>
    </source>
</evidence>